<dbReference type="AlphaFoldDB" id="A0A366FME5"/>
<evidence type="ECO:0000313" key="3">
    <source>
        <dbReference type="EMBL" id="RBP15741.1"/>
    </source>
</evidence>
<evidence type="ECO:0000256" key="1">
    <source>
        <dbReference type="SAM" id="SignalP"/>
    </source>
</evidence>
<feature type="domain" description="DUF306" evidence="2">
    <location>
        <begin position="50"/>
        <end position="151"/>
    </location>
</feature>
<evidence type="ECO:0000259" key="2">
    <source>
        <dbReference type="Pfam" id="PF03724"/>
    </source>
</evidence>
<reference evidence="3 4" key="1">
    <citation type="submission" date="2018-06" db="EMBL/GenBank/DDBJ databases">
        <title>Genomic Encyclopedia of Type Strains, Phase IV (KMG-IV): sequencing the most valuable type-strain genomes for metagenomic binning, comparative biology and taxonomic classification.</title>
        <authorList>
            <person name="Goeker M."/>
        </authorList>
    </citation>
    <scope>NUCLEOTIDE SEQUENCE [LARGE SCALE GENOMIC DNA]</scope>
    <source>
        <strain evidence="3 4">DSM 24875</strain>
    </source>
</reference>
<name>A0A366FME5_9HYPH</name>
<keyword evidence="4" id="KW-1185">Reference proteome</keyword>
<dbReference type="OrthoDB" id="8161670at2"/>
<dbReference type="InterPro" id="IPR005184">
    <property type="entry name" value="DUF306_Meta_HslJ"/>
</dbReference>
<evidence type="ECO:0000313" key="4">
    <source>
        <dbReference type="Proteomes" id="UP000253529"/>
    </source>
</evidence>
<organism evidence="3 4">
    <name type="scientific">Roseiarcus fermentans</name>
    <dbReference type="NCBI Taxonomy" id="1473586"/>
    <lineage>
        <taxon>Bacteria</taxon>
        <taxon>Pseudomonadati</taxon>
        <taxon>Pseudomonadota</taxon>
        <taxon>Alphaproteobacteria</taxon>
        <taxon>Hyphomicrobiales</taxon>
        <taxon>Roseiarcaceae</taxon>
        <taxon>Roseiarcus</taxon>
    </lineage>
</organism>
<feature type="chain" id="PRO_5016809144" evidence="1">
    <location>
        <begin position="25"/>
        <end position="155"/>
    </location>
</feature>
<dbReference type="InterPro" id="IPR038670">
    <property type="entry name" value="HslJ-like_sf"/>
</dbReference>
<dbReference type="Proteomes" id="UP000253529">
    <property type="component" value="Unassembled WGS sequence"/>
</dbReference>
<dbReference type="Gene3D" id="2.40.128.270">
    <property type="match status" value="1"/>
</dbReference>
<dbReference type="RefSeq" id="WP_113888574.1">
    <property type="nucleotide sequence ID" value="NZ_QNRK01000007.1"/>
</dbReference>
<dbReference type="Pfam" id="PF03724">
    <property type="entry name" value="META"/>
    <property type="match status" value="1"/>
</dbReference>
<gene>
    <name evidence="3" type="ORF">DFR50_10710</name>
</gene>
<sequence length="155" mass="16407">MLKSFLAAALAAALALSFAVPALAAPKGPVDEEDEKPKPLPPLQKNFPLDQTWSLKELNGKPVPAGLDASLKIDGTLRGSGFTGCNSWSATLYPVKDQHLMVGPFALTKKQCGKDVMQIEIGFLSTLLGSPTWDLVNGDLVIKGPRGAARLARSL</sequence>
<comment type="caution">
    <text evidence="3">The sequence shown here is derived from an EMBL/GenBank/DDBJ whole genome shotgun (WGS) entry which is preliminary data.</text>
</comment>
<dbReference type="PANTHER" id="PTHR35535:SF1">
    <property type="entry name" value="HEAT SHOCK PROTEIN HSLJ"/>
    <property type="match status" value="1"/>
</dbReference>
<proteinExistence type="predicted"/>
<dbReference type="InterPro" id="IPR053147">
    <property type="entry name" value="Hsp_HslJ-like"/>
</dbReference>
<protein>
    <submittedName>
        <fullName evidence="3">Heat shock protein HslJ</fullName>
    </submittedName>
</protein>
<keyword evidence="1" id="KW-0732">Signal</keyword>
<accession>A0A366FME5</accession>
<dbReference type="EMBL" id="QNRK01000007">
    <property type="protein sequence ID" value="RBP15741.1"/>
    <property type="molecule type" value="Genomic_DNA"/>
</dbReference>
<feature type="signal peptide" evidence="1">
    <location>
        <begin position="1"/>
        <end position="24"/>
    </location>
</feature>
<keyword evidence="3" id="KW-0346">Stress response</keyword>
<dbReference type="PANTHER" id="PTHR35535">
    <property type="entry name" value="HEAT SHOCK PROTEIN HSLJ"/>
    <property type="match status" value="1"/>
</dbReference>